<protein>
    <submittedName>
        <fullName evidence="1">Uncharacterized protein</fullName>
    </submittedName>
</protein>
<name>A0A8S5QS33_9CAUD</name>
<sequence>MMEYRRIPKGGLFIDTKDVDDNLMTYTKLYKDRHNQSESLCGEETIRNHRPGVVNEPLFNVIRDKFQRAKEDTPITFYRKPIKLYTSIRETEHTNLIVYDKCILKGEYPAYPQGFLYDGSTTIESYDRENFYDLIMLSAFETLNTVVNKELVRVADIRKDYVSHSTPLPIGACYLNDCYVVVTTLAIHMPYFARLSVSLNEKYDIMPLHEIKDMLLNNSVCYPNMGALYELFASMNEIKGGKDHES</sequence>
<reference evidence="1" key="1">
    <citation type="journal article" date="2021" name="Proc. Natl. Acad. Sci. U.S.A.">
        <title>A Catalog of Tens of Thousands of Viruses from Human Metagenomes Reveals Hidden Associations with Chronic Diseases.</title>
        <authorList>
            <person name="Tisza M.J."/>
            <person name="Buck C.B."/>
        </authorList>
    </citation>
    <scope>NUCLEOTIDE SEQUENCE</scope>
    <source>
        <strain evidence="1">CtgXL3</strain>
    </source>
</reference>
<proteinExistence type="predicted"/>
<evidence type="ECO:0000313" key="1">
    <source>
        <dbReference type="EMBL" id="DAE21549.1"/>
    </source>
</evidence>
<organism evidence="1">
    <name type="scientific">Myoviridae sp. ctgXL3</name>
    <dbReference type="NCBI Taxonomy" id="2826681"/>
    <lineage>
        <taxon>Viruses</taxon>
        <taxon>Duplodnaviria</taxon>
        <taxon>Heunggongvirae</taxon>
        <taxon>Uroviricota</taxon>
        <taxon>Caudoviricetes</taxon>
    </lineage>
</organism>
<dbReference type="EMBL" id="BK015712">
    <property type="protein sequence ID" value="DAE21549.1"/>
    <property type="molecule type" value="Genomic_DNA"/>
</dbReference>
<accession>A0A8S5QS33</accession>